<dbReference type="Pfam" id="PF02148">
    <property type="entry name" value="zf-UBP"/>
    <property type="match status" value="1"/>
</dbReference>
<evidence type="ECO:0000256" key="1">
    <source>
        <dbReference type="ARBA" id="ARBA00001947"/>
    </source>
</evidence>
<proteinExistence type="inferred from homology"/>
<dbReference type="SUPFAM" id="SSF57850">
    <property type="entry name" value="RING/U-box"/>
    <property type="match status" value="1"/>
</dbReference>
<evidence type="ECO:0000259" key="15">
    <source>
        <dbReference type="PROSITE" id="PS50271"/>
    </source>
</evidence>
<keyword evidence="8" id="KW-0378">Hydrolase</keyword>
<evidence type="ECO:0000256" key="9">
    <source>
        <dbReference type="ARBA" id="ARBA00022833"/>
    </source>
</evidence>
<comment type="subcellular location">
    <subcellularLocation>
        <location evidence="2">Nucleus</location>
    </subcellularLocation>
</comment>
<keyword evidence="13" id="KW-0539">Nucleus</keyword>
<evidence type="ECO:0000256" key="5">
    <source>
        <dbReference type="ARBA" id="ARBA00022723"/>
    </source>
</evidence>
<keyword evidence="12" id="KW-0804">Transcription</keyword>
<reference evidence="16 17" key="2">
    <citation type="journal article" date="2021" name="Genomics">
        <title>High-quality reference genome for Clonorchis sinensis.</title>
        <authorList>
            <person name="Young N.D."/>
            <person name="Stroehlein A.J."/>
            <person name="Kinkar L."/>
            <person name="Wang T."/>
            <person name="Sohn W.M."/>
            <person name="Chang B.C.H."/>
            <person name="Kaur P."/>
            <person name="Weisz D."/>
            <person name="Dudchenko O."/>
            <person name="Aiden E.L."/>
            <person name="Korhonen P.K."/>
            <person name="Gasser R.B."/>
        </authorList>
    </citation>
    <scope>NUCLEOTIDE SEQUENCE [LARGE SCALE GENOMIC DNA]</scope>
    <source>
        <strain evidence="16">Cs-k2</strain>
    </source>
</reference>
<evidence type="ECO:0000256" key="6">
    <source>
        <dbReference type="ARBA" id="ARBA00022737"/>
    </source>
</evidence>
<evidence type="ECO:0000256" key="14">
    <source>
        <dbReference type="PROSITE-ProRule" id="PRU00502"/>
    </source>
</evidence>
<dbReference type="GO" id="GO:0005634">
    <property type="term" value="C:nucleus"/>
    <property type="evidence" value="ECO:0007669"/>
    <property type="project" value="UniProtKB-SubCell"/>
</dbReference>
<dbReference type="SMART" id="SM00290">
    <property type="entry name" value="ZnF_UBP"/>
    <property type="match status" value="1"/>
</dbReference>
<keyword evidence="17" id="KW-1185">Reference proteome</keyword>
<keyword evidence="10" id="KW-0156">Chromatin regulator</keyword>
<dbReference type="GO" id="GO:0006325">
    <property type="term" value="P:chromatin organization"/>
    <property type="evidence" value="ECO:0007669"/>
    <property type="project" value="UniProtKB-KW"/>
</dbReference>
<dbReference type="Proteomes" id="UP000286415">
    <property type="component" value="Unassembled WGS sequence"/>
</dbReference>
<evidence type="ECO:0000256" key="7">
    <source>
        <dbReference type="ARBA" id="ARBA00022771"/>
    </source>
</evidence>
<keyword evidence="11" id="KW-0805">Transcription regulation</keyword>
<gene>
    <name evidence="16" type="ORF">CSKR_104011</name>
</gene>
<evidence type="ECO:0000313" key="16">
    <source>
        <dbReference type="EMBL" id="KAG5445096.1"/>
    </source>
</evidence>
<dbReference type="PROSITE" id="PS50271">
    <property type="entry name" value="ZF_UBP"/>
    <property type="match status" value="1"/>
</dbReference>
<evidence type="ECO:0000313" key="17">
    <source>
        <dbReference type="Proteomes" id="UP000286415"/>
    </source>
</evidence>
<evidence type="ECO:0000256" key="13">
    <source>
        <dbReference type="ARBA" id="ARBA00023242"/>
    </source>
</evidence>
<keyword evidence="9" id="KW-0862">Zinc</keyword>
<protein>
    <submittedName>
        <fullName evidence="16">Histone deacetylase 6</fullName>
    </submittedName>
</protein>
<accession>A0A8T1M8C9</accession>
<dbReference type="GO" id="GO:0008270">
    <property type="term" value="F:zinc ion binding"/>
    <property type="evidence" value="ECO:0007669"/>
    <property type="project" value="UniProtKB-KW"/>
</dbReference>
<organism evidence="16 17">
    <name type="scientific">Clonorchis sinensis</name>
    <name type="common">Chinese liver fluke</name>
    <dbReference type="NCBI Taxonomy" id="79923"/>
    <lineage>
        <taxon>Eukaryota</taxon>
        <taxon>Metazoa</taxon>
        <taxon>Spiralia</taxon>
        <taxon>Lophotrochozoa</taxon>
        <taxon>Platyhelminthes</taxon>
        <taxon>Trematoda</taxon>
        <taxon>Digenea</taxon>
        <taxon>Opisthorchiida</taxon>
        <taxon>Opisthorchiata</taxon>
        <taxon>Opisthorchiidae</taxon>
        <taxon>Clonorchis</taxon>
    </lineage>
</organism>
<keyword evidence="4" id="KW-0678">Repressor</keyword>
<keyword evidence="6" id="KW-0677">Repeat</keyword>
<evidence type="ECO:0000256" key="8">
    <source>
        <dbReference type="ARBA" id="ARBA00022801"/>
    </source>
</evidence>
<keyword evidence="7 14" id="KW-0863">Zinc-finger</keyword>
<keyword evidence="5" id="KW-0479">Metal-binding</keyword>
<name>A0A8T1M8C9_CLOSI</name>
<dbReference type="FunFam" id="3.30.40.10:FF:000342">
    <property type="entry name" value="Histone deacetylase 6"/>
    <property type="match status" value="1"/>
</dbReference>
<dbReference type="GO" id="GO:0016787">
    <property type="term" value="F:hydrolase activity"/>
    <property type="evidence" value="ECO:0007669"/>
    <property type="project" value="UniProtKB-KW"/>
</dbReference>
<sequence length="133" mass="14815">MLLLVPINRAEATGPSPLYVVSPLTNCPHVVAVEYRPDWKPDLTAKCSQCDWCDEIWVCLTCYTLGCGRYANSHMLEHFSATQHPIVLSFADLSTWCYKCESYVNNEVLSGPKHAVHLAKFGEGLPGPPLIEH</sequence>
<comment type="caution">
    <text evidence="16">The sequence shown here is derived from an EMBL/GenBank/DDBJ whole genome shotgun (WGS) entry which is preliminary data.</text>
</comment>
<reference evidence="16 17" key="1">
    <citation type="journal article" date="2018" name="Biotechnol. Adv.">
        <title>Improved genomic resources and new bioinformatic workflow for the carcinogenic parasite Clonorchis sinensis: Biotechnological implications.</title>
        <authorList>
            <person name="Wang D."/>
            <person name="Korhonen P.K."/>
            <person name="Gasser R.B."/>
            <person name="Young N.D."/>
        </authorList>
    </citation>
    <scope>NUCLEOTIDE SEQUENCE [LARGE SCALE GENOMIC DNA]</scope>
    <source>
        <strain evidence="16">Cs-k2</strain>
    </source>
</reference>
<dbReference type="OrthoDB" id="424012at2759"/>
<dbReference type="PANTHER" id="PTHR47665">
    <property type="entry name" value="HISTONE DEACETYLASE-LIKE PROTEIN"/>
    <property type="match status" value="1"/>
</dbReference>
<dbReference type="InterPro" id="IPR001607">
    <property type="entry name" value="Znf_UBP"/>
</dbReference>
<evidence type="ECO:0000256" key="10">
    <source>
        <dbReference type="ARBA" id="ARBA00022853"/>
    </source>
</evidence>
<evidence type="ECO:0000256" key="11">
    <source>
        <dbReference type="ARBA" id="ARBA00023015"/>
    </source>
</evidence>
<dbReference type="InterPro" id="IPR013083">
    <property type="entry name" value="Znf_RING/FYVE/PHD"/>
</dbReference>
<feature type="domain" description="UBP-type" evidence="15">
    <location>
        <begin position="25"/>
        <end position="123"/>
    </location>
</feature>
<dbReference type="EMBL" id="NIRI02000056">
    <property type="protein sequence ID" value="KAG5445096.1"/>
    <property type="molecule type" value="Genomic_DNA"/>
</dbReference>
<comment type="similarity">
    <text evidence="3">Belongs to the histone deacetylase family. HD type 2 subfamily.</text>
</comment>
<comment type="cofactor">
    <cofactor evidence="1">
        <name>Zn(2+)</name>
        <dbReference type="ChEBI" id="CHEBI:29105"/>
    </cofactor>
</comment>
<evidence type="ECO:0000256" key="4">
    <source>
        <dbReference type="ARBA" id="ARBA00022491"/>
    </source>
</evidence>
<evidence type="ECO:0000256" key="12">
    <source>
        <dbReference type="ARBA" id="ARBA00023163"/>
    </source>
</evidence>
<dbReference type="PANTHER" id="PTHR47665:SF1">
    <property type="entry name" value="HISTONE DEACETYLASE-LIKE PROTEIN"/>
    <property type="match status" value="1"/>
</dbReference>
<evidence type="ECO:0000256" key="3">
    <source>
        <dbReference type="ARBA" id="ARBA00007738"/>
    </source>
</evidence>
<dbReference type="AlphaFoldDB" id="A0A8T1M8C9"/>
<evidence type="ECO:0000256" key="2">
    <source>
        <dbReference type="ARBA" id="ARBA00004123"/>
    </source>
</evidence>
<dbReference type="Gene3D" id="3.30.40.10">
    <property type="entry name" value="Zinc/RING finger domain, C3HC4 (zinc finger)"/>
    <property type="match status" value="1"/>
</dbReference>